<dbReference type="OrthoDB" id="5377405at2759"/>
<sequence>MKEWHRTTIDDWVAKGMLNKEFILERLDQRIEDGSPFSQEEKSALKRVFDSVCSTDGLLTQAAFISFLQTKSALPRSQEAIQAGKLLYTSLAYLSSLPFPSSPERNASRGLSLKQLTRSLVWVLPGSYSAIIEQGSDSRLRTKADHRRLVFQSLASTTHKIQYDYEDARKIARHDAFEVDWESDLEFCSLNHDDDGDEIYHDLLDVLYSTQEEKSPGLARVPRDAFRPIAKRIATENDVPSLHPIGIPTNQFISLVKLLLALQFESTETEVDLDYFDAAATSICAAFSDHKDTAVITWSAFNCALKDITPYLFDPLYDMLSTSFLEQDPSHYQTGYEPPSEFGDILTLPLVSQLSTFLIGCAYFGDFRRLEHYTPSSLPTPNAFIDAVETAPDEAVIILSGTTKSGDVCTFGVFSREPKADGASVQTNVIPNQVGLEPCSIFQLAPIQDIFRGTPGKPGWTVDSDTVMFGQGGGVVMVLTDGLRRAEIRHHVSERSDSEGVYKPNISRGNWIVELEISQIEIWSEVD</sequence>
<dbReference type="GeneID" id="55992378"/>
<dbReference type="KEGG" id="trg:TRUGW13939_04880"/>
<organism evidence="1 2">
    <name type="scientific">Talaromyces rugulosus</name>
    <name type="common">Penicillium rugulosum</name>
    <dbReference type="NCBI Taxonomy" id="121627"/>
    <lineage>
        <taxon>Eukaryota</taxon>
        <taxon>Fungi</taxon>
        <taxon>Dikarya</taxon>
        <taxon>Ascomycota</taxon>
        <taxon>Pezizomycotina</taxon>
        <taxon>Eurotiomycetes</taxon>
        <taxon>Eurotiomycetidae</taxon>
        <taxon>Eurotiales</taxon>
        <taxon>Trichocomaceae</taxon>
        <taxon>Talaromyces</taxon>
        <taxon>Talaromyces sect. Islandici</taxon>
    </lineage>
</organism>
<dbReference type="EMBL" id="CP055900">
    <property type="protein sequence ID" value="QKX57760.1"/>
    <property type="molecule type" value="Genomic_DNA"/>
</dbReference>
<evidence type="ECO:0000313" key="2">
    <source>
        <dbReference type="Proteomes" id="UP000509510"/>
    </source>
</evidence>
<gene>
    <name evidence="1" type="ORF">TRUGW13939_04880</name>
</gene>
<dbReference type="RefSeq" id="XP_035343938.1">
    <property type="nucleotide sequence ID" value="XM_035488045.1"/>
</dbReference>
<dbReference type="Proteomes" id="UP000509510">
    <property type="component" value="Chromosome III"/>
</dbReference>
<name>A0A7H8QUT0_TALRU</name>
<accession>A0A7H8QUT0</accession>
<evidence type="ECO:0000313" key="1">
    <source>
        <dbReference type="EMBL" id="QKX57760.1"/>
    </source>
</evidence>
<reference evidence="2" key="1">
    <citation type="submission" date="2020-06" db="EMBL/GenBank/DDBJ databases">
        <title>A chromosome-scale genome assembly of Talaromyces rugulosus W13939.</title>
        <authorList>
            <person name="Wang B."/>
            <person name="Guo L."/>
            <person name="Ye K."/>
            <person name="Wang L."/>
        </authorList>
    </citation>
    <scope>NUCLEOTIDE SEQUENCE [LARGE SCALE GENOMIC DNA]</scope>
    <source>
        <strain evidence="2">W13939</strain>
    </source>
</reference>
<protein>
    <submittedName>
        <fullName evidence="1">Uncharacterized protein</fullName>
    </submittedName>
</protein>
<dbReference type="AlphaFoldDB" id="A0A7H8QUT0"/>
<keyword evidence="2" id="KW-1185">Reference proteome</keyword>
<proteinExistence type="predicted"/>